<dbReference type="AlphaFoldDB" id="A0A167I6N7"/>
<dbReference type="PANTHER" id="PTHR39332">
    <property type="entry name" value="BLL4707 PROTEIN"/>
    <property type="match status" value="1"/>
</dbReference>
<comment type="caution">
    <text evidence="1">The sequence shown here is derived from an EMBL/GenBank/DDBJ whole genome shotgun (WGS) entry which is preliminary data.</text>
</comment>
<dbReference type="GeneID" id="48571613"/>
<dbReference type="Pfam" id="PF10604">
    <property type="entry name" value="Polyketide_cyc2"/>
    <property type="match status" value="1"/>
</dbReference>
<dbReference type="Proteomes" id="UP000076063">
    <property type="component" value="Unassembled WGS sequence"/>
</dbReference>
<dbReference type="InterPro" id="IPR019587">
    <property type="entry name" value="Polyketide_cyclase/dehydratase"/>
</dbReference>
<proteinExistence type="predicted"/>
<dbReference type="CDD" id="cd07821">
    <property type="entry name" value="PYR_PYL_RCAR_like"/>
    <property type="match status" value="1"/>
</dbReference>
<dbReference type="PANTHER" id="PTHR39332:SF7">
    <property type="entry name" value="SRPBCC FAMILY PROTEIN"/>
    <property type="match status" value="1"/>
</dbReference>
<evidence type="ECO:0000313" key="1">
    <source>
        <dbReference type="EMBL" id="CZX74266.1"/>
    </source>
</evidence>
<name>A0A167I6N7_9ENTR</name>
<protein>
    <submittedName>
        <fullName evidence="1">XoxI</fullName>
    </submittedName>
</protein>
<reference evidence="1 2" key="1">
    <citation type="submission" date="2016-03" db="EMBL/GenBank/DDBJ databases">
        <authorList>
            <consortium name="Pathogen Informatics"/>
        </authorList>
    </citation>
    <scope>NUCLEOTIDE SEQUENCE [LARGE SCALE GENOMIC DNA]</scope>
    <source>
        <strain evidence="2">e1527</strain>
    </source>
</reference>
<sequence length="138" mass="15146">MANTTVSIEIPASAETVWQLMGGFDALPDWLPFIPESVSSEGGRVRSLTTADGGTVIERLEAFDNRQRSYSYSIMKAPFPVVDYLSTITVHETADSNVSRVEWYGEFTPVNVSDAEAQALFSGIYQDGLEALKKNFVA</sequence>
<evidence type="ECO:0000313" key="2">
    <source>
        <dbReference type="Proteomes" id="UP000076063"/>
    </source>
</evidence>
<dbReference type="InterPro" id="IPR023393">
    <property type="entry name" value="START-like_dom_sf"/>
</dbReference>
<dbReference type="EMBL" id="FJZI01000006">
    <property type="protein sequence ID" value="CZX74266.1"/>
    <property type="molecule type" value="Genomic_DNA"/>
</dbReference>
<gene>
    <name evidence="1" type="ORF">SAMEA2273372_02949</name>
</gene>
<dbReference type="RefSeq" id="WP_048960253.1">
    <property type="nucleotide sequence ID" value="NZ_AP022508.1"/>
</dbReference>
<dbReference type="Gene3D" id="3.30.530.20">
    <property type="match status" value="1"/>
</dbReference>
<dbReference type="SUPFAM" id="SSF55961">
    <property type="entry name" value="Bet v1-like"/>
    <property type="match status" value="1"/>
</dbReference>
<organism evidence="1 2">
    <name type="scientific">Enterobacter bugandensis</name>
    <dbReference type="NCBI Taxonomy" id="881260"/>
    <lineage>
        <taxon>Bacteria</taxon>
        <taxon>Pseudomonadati</taxon>
        <taxon>Pseudomonadota</taxon>
        <taxon>Gammaproteobacteria</taxon>
        <taxon>Enterobacterales</taxon>
        <taxon>Enterobacteriaceae</taxon>
        <taxon>Enterobacter</taxon>
    </lineage>
</organism>
<accession>A0A167I6N7</accession>